<dbReference type="Proteomes" id="UP000461443">
    <property type="component" value="Unassembled WGS sequence"/>
</dbReference>
<dbReference type="EMBL" id="WUBS01000005">
    <property type="protein sequence ID" value="NDL62859.1"/>
    <property type="molecule type" value="Genomic_DNA"/>
</dbReference>
<proteinExistence type="predicted"/>
<reference evidence="1 2" key="2">
    <citation type="submission" date="2020-02" db="EMBL/GenBank/DDBJ databases">
        <title>The new genus of Enterobacteriales.</title>
        <authorList>
            <person name="Kim I.S."/>
        </authorList>
    </citation>
    <scope>NUCLEOTIDE SEQUENCE [LARGE SCALE GENOMIC DNA]</scope>
    <source>
        <strain evidence="1 2">SAP-6</strain>
    </source>
</reference>
<dbReference type="AlphaFoldDB" id="A0A845SG62"/>
<keyword evidence="2" id="KW-1185">Reference proteome</keyword>
<reference evidence="1 2" key="1">
    <citation type="submission" date="2019-12" db="EMBL/GenBank/DDBJ databases">
        <authorList>
            <person name="Lee S.D."/>
        </authorList>
    </citation>
    <scope>NUCLEOTIDE SEQUENCE [LARGE SCALE GENOMIC DNA]</scope>
    <source>
        <strain evidence="1 2">SAP-6</strain>
    </source>
</reference>
<gene>
    <name evidence="1" type="ORF">GRH90_08875</name>
</gene>
<evidence type="ECO:0000313" key="2">
    <source>
        <dbReference type="Proteomes" id="UP000461443"/>
    </source>
</evidence>
<organism evidence="1 2">
    <name type="scientific">Acerihabitans arboris</name>
    <dbReference type="NCBI Taxonomy" id="2691583"/>
    <lineage>
        <taxon>Bacteria</taxon>
        <taxon>Pseudomonadati</taxon>
        <taxon>Pseudomonadota</taxon>
        <taxon>Gammaproteobacteria</taxon>
        <taxon>Enterobacterales</taxon>
        <taxon>Pectobacteriaceae</taxon>
        <taxon>Acerihabitans</taxon>
    </lineage>
</organism>
<name>A0A845SG62_9GAMM</name>
<evidence type="ECO:0000313" key="1">
    <source>
        <dbReference type="EMBL" id="NDL62859.1"/>
    </source>
</evidence>
<comment type="caution">
    <text evidence="1">The sequence shown here is derived from an EMBL/GenBank/DDBJ whole genome shotgun (WGS) entry which is preliminary data.</text>
</comment>
<protein>
    <submittedName>
        <fullName evidence="1">Uncharacterized protein</fullName>
    </submittedName>
</protein>
<dbReference type="RefSeq" id="WP_162365584.1">
    <property type="nucleotide sequence ID" value="NZ_WUBS01000005.1"/>
</dbReference>
<sequence length="139" mass="16831">MNNDKKYIEAYDKNHTSREAFRNWGRLLWENRSVAIVNCTHQCAVGYYLLDPMFRQLLSRDFYIDVLSMTDNNDKRAFSHDVLIFKNYPPKKPMPDNTRKAWHQNDFIIDPRAKIYCPAHEYAEHWNEKMRKWDSRNLS</sequence>
<accession>A0A845SG62</accession>